<accession>A0AAW0GTL0</accession>
<name>A0AAW0GTL0_9APHY</name>
<feature type="region of interest" description="Disordered" evidence="1">
    <location>
        <begin position="528"/>
        <end position="549"/>
    </location>
</feature>
<organism evidence="2 3">
    <name type="scientific">Cerrena zonata</name>
    <dbReference type="NCBI Taxonomy" id="2478898"/>
    <lineage>
        <taxon>Eukaryota</taxon>
        <taxon>Fungi</taxon>
        <taxon>Dikarya</taxon>
        <taxon>Basidiomycota</taxon>
        <taxon>Agaricomycotina</taxon>
        <taxon>Agaricomycetes</taxon>
        <taxon>Polyporales</taxon>
        <taxon>Cerrenaceae</taxon>
        <taxon>Cerrena</taxon>
    </lineage>
</organism>
<gene>
    <name evidence="2" type="ORF">QCA50_001601</name>
</gene>
<evidence type="ECO:0000313" key="2">
    <source>
        <dbReference type="EMBL" id="KAK7694415.1"/>
    </source>
</evidence>
<protein>
    <submittedName>
        <fullName evidence="2">Uncharacterized protein</fullName>
    </submittedName>
</protein>
<dbReference type="AlphaFoldDB" id="A0AAW0GTL0"/>
<dbReference type="GO" id="GO:0042254">
    <property type="term" value="P:ribosome biogenesis"/>
    <property type="evidence" value="ECO:0007669"/>
    <property type="project" value="TreeGrafter"/>
</dbReference>
<evidence type="ECO:0000313" key="3">
    <source>
        <dbReference type="Proteomes" id="UP001385951"/>
    </source>
</evidence>
<proteinExistence type="predicted"/>
<dbReference type="Proteomes" id="UP001385951">
    <property type="component" value="Unassembled WGS sequence"/>
</dbReference>
<evidence type="ECO:0000256" key="1">
    <source>
        <dbReference type="SAM" id="MobiDB-lite"/>
    </source>
</evidence>
<dbReference type="EMBL" id="JASBNA010000002">
    <property type="protein sequence ID" value="KAK7694415.1"/>
    <property type="molecule type" value="Genomic_DNA"/>
</dbReference>
<dbReference type="PANTHER" id="PTHR15682:SF2">
    <property type="entry name" value="UNHEALTHY RIBOSOME BIOGENESIS PROTEIN 2 HOMOLOG"/>
    <property type="match status" value="1"/>
</dbReference>
<comment type="caution">
    <text evidence="2">The sequence shown here is derived from an EMBL/GenBank/DDBJ whole genome shotgun (WGS) entry which is preliminary data.</text>
</comment>
<reference evidence="2 3" key="1">
    <citation type="submission" date="2022-09" db="EMBL/GenBank/DDBJ databases">
        <authorList>
            <person name="Palmer J.M."/>
        </authorList>
    </citation>
    <scope>NUCLEOTIDE SEQUENCE [LARGE SCALE GENOMIC DNA]</scope>
    <source>
        <strain evidence="2 3">DSM 7382</strain>
    </source>
</reference>
<dbReference type="InterPro" id="IPR052609">
    <property type="entry name" value="Ribosome_Biogenesis_Reg"/>
</dbReference>
<dbReference type="GO" id="GO:0005730">
    <property type="term" value="C:nucleolus"/>
    <property type="evidence" value="ECO:0007669"/>
    <property type="project" value="TreeGrafter"/>
</dbReference>
<dbReference type="PANTHER" id="PTHR15682">
    <property type="entry name" value="UNHEALTHY RIBOSOME BIOGENESIS PROTEIN 2 HOMOLOG"/>
    <property type="match status" value="1"/>
</dbReference>
<sequence length="751" mass="83691">MADSALDLVRSLKGPADPPTPDGLSKIDLAQQGWSNSALYMPNKAETILEWLLTRLLKDKVRDPTANPMLNFKYWSLLNEVLTSVIPAASNPLNNPARLWLVPLVNRVPIVPVLTTLLHLFSVDSYVAEEPLLSLALRSFYALWPYAAPKITLDSLLDCCGALFGYLAASSYKLLLQQTDLKSDLSKLALTVYTSYKESLGNAAHKKKICATFIQQHLRHWLDCVSSRKGTLESDETLTATFEVGVETLFNVDVLRVAHEQRVHTSLDETLGVLIVQAPETVLASIPYLFKSYIEVNKKFRNALFGQGSKNTGVTAAEQARGASIKFFATCDSLSRSVTESEAVWRTRLALLSIVNEEDLVVAGDQESMDILQPIGDLAVTSLAAASQVQDSSLTQMILDTLSILVHIDYDLVPGALTRVLPLISMSLDILPHALPYLGKVLSFHTKTRTVDVFTDACLTFLTGQSTVTHNPRIIYEISSSSAIFNHSFLDQLSKAIHGFLTPNQVPELTRSILGYLQTRIEDFEESISRASQNDDSSRKKRKRDKQTTPIDPDQAALVFALTAKIAVIALTSLPLQIVLDDVQQSVKQDIQEFYDGVIRRILKVAPKACLNDTNNVWGWQIVTSSILKFSYHLLDSQLVTDDENSSSPKLFKVLKAPEILPELRVEIYRVLLQEANSGRFSTIDIVEEIFQEFNRQVLLTLRRGMESCIVSIRTVKLLRCRWRDSCFCSIDGSPCLTSLLPQNNFGLWWS</sequence>
<keyword evidence="3" id="KW-1185">Reference proteome</keyword>